<evidence type="ECO:0000256" key="1">
    <source>
        <dbReference type="ARBA" id="ARBA00022741"/>
    </source>
</evidence>
<keyword evidence="3 5" id="KW-0347">Helicase</keyword>
<dbReference type="GO" id="GO:0005524">
    <property type="term" value="F:ATP binding"/>
    <property type="evidence" value="ECO:0007669"/>
    <property type="project" value="UniProtKB-UniRule"/>
</dbReference>
<keyword evidence="4 5" id="KW-0067">ATP-binding</keyword>
<dbReference type="GeneID" id="92813961"/>
<evidence type="ECO:0000256" key="4">
    <source>
        <dbReference type="ARBA" id="ARBA00022840"/>
    </source>
</evidence>
<evidence type="ECO:0000256" key="5">
    <source>
        <dbReference type="PROSITE-ProRule" id="PRU00560"/>
    </source>
</evidence>
<dbReference type="InterPro" id="IPR027417">
    <property type="entry name" value="P-loop_NTPase"/>
</dbReference>
<dbReference type="Proteomes" id="UP001288320">
    <property type="component" value="Unassembled WGS sequence"/>
</dbReference>
<keyword evidence="2 5" id="KW-0378">Hydrolase</keyword>
<dbReference type="PANTHER" id="PTHR11070:SF45">
    <property type="entry name" value="DNA 3'-5' HELICASE"/>
    <property type="match status" value="1"/>
</dbReference>
<evidence type="ECO:0000256" key="2">
    <source>
        <dbReference type="ARBA" id="ARBA00022801"/>
    </source>
</evidence>
<dbReference type="PANTHER" id="PTHR11070">
    <property type="entry name" value="UVRD / RECB / PCRA DNA HELICASE FAMILY MEMBER"/>
    <property type="match status" value="1"/>
</dbReference>
<feature type="binding site" evidence="5">
    <location>
        <begin position="205"/>
        <end position="212"/>
    </location>
    <ligand>
        <name>ATP</name>
        <dbReference type="ChEBI" id="CHEBI:30616"/>
    </ligand>
</feature>
<evidence type="ECO:0000259" key="6">
    <source>
        <dbReference type="PROSITE" id="PS51198"/>
    </source>
</evidence>
<dbReference type="SUPFAM" id="SSF52540">
    <property type="entry name" value="P-loop containing nucleoside triphosphate hydrolases"/>
    <property type="match status" value="1"/>
</dbReference>
<dbReference type="GO" id="GO:0003677">
    <property type="term" value="F:DNA binding"/>
    <property type="evidence" value="ECO:0007669"/>
    <property type="project" value="InterPro"/>
</dbReference>
<accession>A0AAW9HG01</accession>
<dbReference type="RefSeq" id="WP_087070953.1">
    <property type="nucleotide sequence ID" value="NZ_CAUPFC010000001.1"/>
</dbReference>
<dbReference type="PROSITE" id="PS51198">
    <property type="entry name" value="UVRD_HELICASE_ATP_BIND"/>
    <property type="match status" value="1"/>
</dbReference>
<evidence type="ECO:0000256" key="3">
    <source>
        <dbReference type="ARBA" id="ARBA00022806"/>
    </source>
</evidence>
<reference evidence="7" key="1">
    <citation type="submission" date="2023-10" db="EMBL/GenBank/DDBJ databases">
        <title>Whole Genome based description of the genera Actinobaculum and Actinotignum reveals a complex phylogenetic relationship within the species included in the genus Actinotignum.</title>
        <authorList>
            <person name="Jensen C.S."/>
            <person name="Dargis R."/>
            <person name="Kemp M."/>
            <person name="Christensen J.J."/>
        </authorList>
    </citation>
    <scope>NUCLEOTIDE SEQUENCE</scope>
    <source>
        <strain evidence="7">SLA_B245</strain>
    </source>
</reference>
<dbReference type="GO" id="GO:0000725">
    <property type="term" value="P:recombinational repair"/>
    <property type="evidence" value="ECO:0007669"/>
    <property type="project" value="TreeGrafter"/>
</dbReference>
<dbReference type="GO" id="GO:0005829">
    <property type="term" value="C:cytosol"/>
    <property type="evidence" value="ECO:0007669"/>
    <property type="project" value="TreeGrafter"/>
</dbReference>
<dbReference type="EMBL" id="JAWNFV010000001">
    <property type="protein sequence ID" value="MDY5139765.1"/>
    <property type="molecule type" value="Genomic_DNA"/>
</dbReference>
<proteinExistence type="predicted"/>
<sequence length="757" mass="81808">MVNDPHSAREDAIREEQLFVDTAYRALDRQREAYAQRLAAVRSQSGQESAGEMTERDSFATHYEDNLTRLRRVENRLVLGRLDTREGETDHIGRIGLKDEAGDILLLDWRAPQSEPFYRATAAHPGKVRRRRHIQTRLRTVTGVEDELLDSSQASSDLNLTGEGALMAAMNAARDGKMNDIVATIQAEQDRIIRADSNNVLVVQGGPGTGKTAVALHRAAYLLYTHRERLARSGVLIVGPSPVFLRYIDQVLPSLGESDVVSTTIAGLVPGVTVSAVDTAPAAEIKGRLVWRTIAPRAVRTLLERPLRRPVRMRISGVEVRLTPQDVENAQRRARRTGKRHNEARDTYAKYLVDVLARQVAEGQDVELSENPWIIADVAESIDARREINLRWMPSSAVALLERLLTKPHLLAEVAPELSAAERAALARPAGHGITIADIALIDEFAEVLGPFATDAERRARAARDAAERNRLSYAGETMEALGVGGGIVSAELLAERMGGRGDGSSLAERAAADRTWTYGHVVVDEAQELSPMQWEMLIRRNPSRSMTVVGDLDQRPDGSPRAGWEGLLGRLADRVRVEELTVSYRTPAVILDTAGAVQRAAGVKVRPVRAARTEGGAVEIAERCAPGTLGAGAIAATAQVCQRLDARYGQAGTLGVIVPEARVAQVAAAIGAAPELGEWTVDVTGRDVTARIQVLTAVQSKGLEFDAVVLLEPAEILAEGPGNIYVAMTRPTQLLSVVSEGELPAGLTASAADTGV</sequence>
<feature type="domain" description="UvrD-like helicase ATP-binding" evidence="6">
    <location>
        <begin position="184"/>
        <end position="588"/>
    </location>
</feature>
<dbReference type="GO" id="GO:0016787">
    <property type="term" value="F:hydrolase activity"/>
    <property type="evidence" value="ECO:0007669"/>
    <property type="project" value="UniProtKB-UniRule"/>
</dbReference>
<evidence type="ECO:0000313" key="8">
    <source>
        <dbReference type="Proteomes" id="UP001288320"/>
    </source>
</evidence>
<comment type="caution">
    <text evidence="7">The sequence shown here is derived from an EMBL/GenBank/DDBJ whole genome shotgun (WGS) entry which is preliminary data.</text>
</comment>
<dbReference type="AlphaFoldDB" id="A0AAW9HG01"/>
<name>A0AAW9HG01_9ACTO</name>
<dbReference type="InterPro" id="IPR014016">
    <property type="entry name" value="UvrD-like_ATP-bd"/>
</dbReference>
<protein>
    <submittedName>
        <fullName evidence="7">AAA family ATPase</fullName>
    </submittedName>
</protein>
<keyword evidence="1 5" id="KW-0547">Nucleotide-binding</keyword>
<dbReference type="InterPro" id="IPR000212">
    <property type="entry name" value="DNA_helicase_UvrD/REP"/>
</dbReference>
<organism evidence="7 8">
    <name type="scientific">Actinotignum timonense</name>
    <dbReference type="NCBI Taxonomy" id="1870995"/>
    <lineage>
        <taxon>Bacteria</taxon>
        <taxon>Bacillati</taxon>
        <taxon>Actinomycetota</taxon>
        <taxon>Actinomycetes</taxon>
        <taxon>Actinomycetales</taxon>
        <taxon>Actinomycetaceae</taxon>
        <taxon>Actinotignum</taxon>
    </lineage>
</organism>
<evidence type="ECO:0000313" key="7">
    <source>
        <dbReference type="EMBL" id="MDY5139765.1"/>
    </source>
</evidence>
<dbReference type="GO" id="GO:0043138">
    <property type="term" value="F:3'-5' DNA helicase activity"/>
    <property type="evidence" value="ECO:0007669"/>
    <property type="project" value="TreeGrafter"/>
</dbReference>
<gene>
    <name evidence="7" type="ORF">R6G74_00330</name>
</gene>
<dbReference type="Gene3D" id="3.40.50.300">
    <property type="entry name" value="P-loop containing nucleotide triphosphate hydrolases"/>
    <property type="match status" value="3"/>
</dbReference>